<keyword evidence="1" id="KW-0489">Methyltransferase</keyword>
<dbReference type="EMBL" id="BRYB01002404">
    <property type="protein sequence ID" value="GMI19079.1"/>
    <property type="molecule type" value="Genomic_DNA"/>
</dbReference>
<evidence type="ECO:0000313" key="8">
    <source>
        <dbReference type="Proteomes" id="UP001165060"/>
    </source>
</evidence>
<accession>A0ABQ6M3Y3</accession>
<dbReference type="CDD" id="cd02440">
    <property type="entry name" value="AdoMet_MTases"/>
    <property type="match status" value="1"/>
</dbReference>
<feature type="transmembrane region" description="Helical" evidence="5">
    <location>
        <begin position="492"/>
        <end position="518"/>
    </location>
</feature>
<keyword evidence="5" id="KW-0812">Transmembrane</keyword>
<evidence type="ECO:0000256" key="1">
    <source>
        <dbReference type="ARBA" id="ARBA00022603"/>
    </source>
</evidence>
<comment type="caution">
    <text evidence="7">The sequence shown here is derived from an EMBL/GenBank/DDBJ whole genome shotgun (WGS) entry which is preliminary data.</text>
</comment>
<organism evidence="7 8">
    <name type="scientific">Tetraparma gracilis</name>
    <dbReference type="NCBI Taxonomy" id="2962635"/>
    <lineage>
        <taxon>Eukaryota</taxon>
        <taxon>Sar</taxon>
        <taxon>Stramenopiles</taxon>
        <taxon>Ochrophyta</taxon>
        <taxon>Bolidophyceae</taxon>
        <taxon>Parmales</taxon>
        <taxon>Triparmaceae</taxon>
        <taxon>Tetraparma</taxon>
    </lineage>
</organism>
<evidence type="ECO:0000256" key="2">
    <source>
        <dbReference type="ARBA" id="ARBA00022679"/>
    </source>
</evidence>
<feature type="compositionally biased region" description="Low complexity" evidence="4">
    <location>
        <begin position="461"/>
        <end position="476"/>
    </location>
</feature>
<proteinExistence type="predicted"/>
<dbReference type="InterPro" id="IPR025714">
    <property type="entry name" value="Methyltranfer_dom"/>
</dbReference>
<sequence length="530" mass="58669">MCLCAEGTLKDEHTFSSEEMSPEKLVEKYPELLDIMNEVQSPMIPLDLVIAEFPELWQRMKDDPPVWAWFKVNMPHYTVDRAEGATSTAEKPFSAPSPELQLLIDIEQKLLHEHGGSTKKAARAPVPTGDAAATLYSHWQVLKWSWKNWVRATGKANGPARAWESHKVDRDYPRWLEKYGVPPGSRVLDIGTEMGLQSISLAKLGYSVMGTDVGSAELDVAREYAIREGDAVNKRTDFLRDDILDGANSKLVNGTFDVVFDRAVYHSMMPYLHAEPRLRRAVDARFSNRIKALLKPGGIFVFKGMSDEEEGFRPQEASKSFELNPLVAFEFTQLLMHTYGGVQDAIRSLIQSGLVDVGQEAGGPEKMLQQMLQAMDGKGGGRFAASKMIFDLHHHPMPHHFTEFEMTDIFRDRMCFDILEGGNSRFFNDKAKDEQMPKVRYVVLKNSGKQCPGAAADNEPQGEQSSGGAAVGEEGNVVELEEADRKARVRSAVVAIAVAAAALLAAAYRAITAGAGGAKKFAKKKKNKHA</sequence>
<dbReference type="Gene3D" id="3.40.50.150">
    <property type="entry name" value="Vaccinia Virus protein VP39"/>
    <property type="match status" value="1"/>
</dbReference>
<name>A0ABQ6M3Y3_9STRA</name>
<evidence type="ECO:0000256" key="5">
    <source>
        <dbReference type="SAM" id="Phobius"/>
    </source>
</evidence>
<keyword evidence="8" id="KW-1185">Reference proteome</keyword>
<evidence type="ECO:0000256" key="4">
    <source>
        <dbReference type="SAM" id="MobiDB-lite"/>
    </source>
</evidence>
<dbReference type="SUPFAM" id="SSF53335">
    <property type="entry name" value="S-adenosyl-L-methionine-dependent methyltransferases"/>
    <property type="match status" value="1"/>
</dbReference>
<feature type="region of interest" description="Disordered" evidence="4">
    <location>
        <begin position="450"/>
        <end position="476"/>
    </location>
</feature>
<keyword evidence="5" id="KW-1133">Transmembrane helix</keyword>
<keyword evidence="2" id="KW-0808">Transferase</keyword>
<dbReference type="InterPro" id="IPR029063">
    <property type="entry name" value="SAM-dependent_MTases_sf"/>
</dbReference>
<feature type="domain" description="Methyltransferase" evidence="6">
    <location>
        <begin position="184"/>
        <end position="324"/>
    </location>
</feature>
<keyword evidence="3" id="KW-0949">S-adenosyl-L-methionine</keyword>
<gene>
    <name evidence="7" type="ORF">TeGR_g8936</name>
</gene>
<protein>
    <recommendedName>
        <fullName evidence="6">Methyltransferase domain-containing protein</fullName>
    </recommendedName>
</protein>
<dbReference type="PANTHER" id="PTHR43464">
    <property type="entry name" value="METHYLTRANSFERASE"/>
    <property type="match status" value="1"/>
</dbReference>
<dbReference type="Proteomes" id="UP001165060">
    <property type="component" value="Unassembled WGS sequence"/>
</dbReference>
<dbReference type="PANTHER" id="PTHR43464:SF19">
    <property type="entry name" value="UBIQUINONE BIOSYNTHESIS O-METHYLTRANSFERASE, MITOCHONDRIAL"/>
    <property type="match status" value="1"/>
</dbReference>
<reference evidence="7 8" key="1">
    <citation type="journal article" date="2023" name="Commun. Biol.">
        <title>Genome analysis of Parmales, the sister group of diatoms, reveals the evolutionary specialization of diatoms from phago-mixotrophs to photoautotrophs.</title>
        <authorList>
            <person name="Ban H."/>
            <person name="Sato S."/>
            <person name="Yoshikawa S."/>
            <person name="Yamada K."/>
            <person name="Nakamura Y."/>
            <person name="Ichinomiya M."/>
            <person name="Sato N."/>
            <person name="Blanc-Mathieu R."/>
            <person name="Endo H."/>
            <person name="Kuwata A."/>
            <person name="Ogata H."/>
        </authorList>
    </citation>
    <scope>NUCLEOTIDE SEQUENCE [LARGE SCALE GENOMIC DNA]</scope>
</reference>
<dbReference type="Pfam" id="PF13847">
    <property type="entry name" value="Methyltransf_31"/>
    <property type="match status" value="1"/>
</dbReference>
<evidence type="ECO:0000259" key="6">
    <source>
        <dbReference type="Pfam" id="PF13847"/>
    </source>
</evidence>
<evidence type="ECO:0000256" key="3">
    <source>
        <dbReference type="ARBA" id="ARBA00022691"/>
    </source>
</evidence>
<keyword evidence="5" id="KW-0472">Membrane</keyword>
<evidence type="ECO:0000313" key="7">
    <source>
        <dbReference type="EMBL" id="GMI19079.1"/>
    </source>
</evidence>